<evidence type="ECO:0000256" key="1">
    <source>
        <dbReference type="SAM" id="MobiDB-lite"/>
    </source>
</evidence>
<dbReference type="EMBL" id="JADDOJ010000052">
    <property type="protein sequence ID" value="MBE7941510.1"/>
    <property type="molecule type" value="Genomic_DNA"/>
</dbReference>
<organism evidence="2 3">
    <name type="scientific">Ramlibacter aquaticus</name>
    <dbReference type="NCBI Taxonomy" id="2780094"/>
    <lineage>
        <taxon>Bacteria</taxon>
        <taxon>Pseudomonadati</taxon>
        <taxon>Pseudomonadota</taxon>
        <taxon>Betaproteobacteria</taxon>
        <taxon>Burkholderiales</taxon>
        <taxon>Comamonadaceae</taxon>
        <taxon>Ramlibacter</taxon>
    </lineage>
</organism>
<evidence type="ECO:0000313" key="2">
    <source>
        <dbReference type="EMBL" id="MBE7941510.1"/>
    </source>
</evidence>
<sequence>MDIDIRSPGVRMPRAQRNALLRDVRHTFASCSHRVAHVLLQITLVQDARRSGLRDCVVEVHLADGHVERVQERRRHVGVVLRRALQRAWQATLRWVGRLVQGRSALRLPAPGSRALPPAAAAARPAVAPAATRTVDP</sequence>
<keyword evidence="3" id="KW-1185">Reference proteome</keyword>
<feature type="region of interest" description="Disordered" evidence="1">
    <location>
        <begin position="110"/>
        <end position="137"/>
    </location>
</feature>
<protein>
    <recommendedName>
        <fullName evidence="4">HPF/RaiA family ribosome-associated protein</fullName>
    </recommendedName>
</protein>
<dbReference type="RefSeq" id="WP_193781045.1">
    <property type="nucleotide sequence ID" value="NZ_JADDOJ010000052.1"/>
</dbReference>
<comment type="caution">
    <text evidence="2">The sequence shown here is derived from an EMBL/GenBank/DDBJ whole genome shotgun (WGS) entry which is preliminary data.</text>
</comment>
<gene>
    <name evidence="2" type="ORF">IM725_13105</name>
</gene>
<proteinExistence type="predicted"/>
<feature type="compositionally biased region" description="Low complexity" evidence="1">
    <location>
        <begin position="110"/>
        <end position="131"/>
    </location>
</feature>
<dbReference type="Proteomes" id="UP000715965">
    <property type="component" value="Unassembled WGS sequence"/>
</dbReference>
<evidence type="ECO:0008006" key="4">
    <source>
        <dbReference type="Google" id="ProtNLM"/>
    </source>
</evidence>
<name>A0ABR9SGW3_9BURK</name>
<evidence type="ECO:0000313" key="3">
    <source>
        <dbReference type="Proteomes" id="UP000715965"/>
    </source>
</evidence>
<accession>A0ABR9SGW3</accession>
<reference evidence="2 3" key="1">
    <citation type="submission" date="2020-10" db="EMBL/GenBank/DDBJ databases">
        <title>Draft genome of Ramlibacter aquaticus LMG 30558.</title>
        <authorList>
            <person name="Props R."/>
        </authorList>
    </citation>
    <scope>NUCLEOTIDE SEQUENCE [LARGE SCALE GENOMIC DNA]</scope>
    <source>
        <strain evidence="2 3">LMG 30558</strain>
    </source>
</reference>